<dbReference type="SUPFAM" id="SSF52047">
    <property type="entry name" value="RNI-like"/>
    <property type="match status" value="1"/>
</dbReference>
<evidence type="ECO:0000313" key="1">
    <source>
        <dbReference type="EMBL" id="KAJ7100924.1"/>
    </source>
</evidence>
<comment type="caution">
    <text evidence="1">The sequence shown here is derived from an EMBL/GenBank/DDBJ whole genome shotgun (WGS) entry which is preliminary data.</text>
</comment>
<name>A0AAD6XSY6_9AGAR</name>
<dbReference type="InterPro" id="IPR032675">
    <property type="entry name" value="LRR_dom_sf"/>
</dbReference>
<dbReference type="EMBL" id="JARJCN010000005">
    <property type="protein sequence ID" value="KAJ7100924.1"/>
    <property type="molecule type" value="Genomic_DNA"/>
</dbReference>
<sequence length="284" mass="32818">MALAHPAFPQDLERHIFEIAALCRPRSISTLVLVAWRVKEWVEPLLYRTVVVGDVAFCFWESYPDGLKPDPWRALINRRTPAARLASVRNLQIDGTDLVGDEHLDNWPGTVALCPGLQNLWLSKVPFGSDVYALKNLLLRRLHCEDDGIFASFSPTHRFFSQLTHLEISHIKEPPILGIWLDRLSLLPQLSHFSFTGTGLLHICKHLLQACSLLSVLVHLHNWRPYPSALWDYFQDTRFVNLKIDSGEEWMRGIHTGMDYWKRAEILIEQRRSGEIEVSQYWCD</sequence>
<proteinExistence type="predicted"/>
<gene>
    <name evidence="1" type="ORF">B0H15DRAFT_464811</name>
</gene>
<organism evidence="1 2">
    <name type="scientific">Mycena belliarum</name>
    <dbReference type="NCBI Taxonomy" id="1033014"/>
    <lineage>
        <taxon>Eukaryota</taxon>
        <taxon>Fungi</taxon>
        <taxon>Dikarya</taxon>
        <taxon>Basidiomycota</taxon>
        <taxon>Agaricomycotina</taxon>
        <taxon>Agaricomycetes</taxon>
        <taxon>Agaricomycetidae</taxon>
        <taxon>Agaricales</taxon>
        <taxon>Marasmiineae</taxon>
        <taxon>Mycenaceae</taxon>
        <taxon>Mycena</taxon>
    </lineage>
</organism>
<evidence type="ECO:0000313" key="2">
    <source>
        <dbReference type="Proteomes" id="UP001222325"/>
    </source>
</evidence>
<dbReference type="Proteomes" id="UP001222325">
    <property type="component" value="Unassembled WGS sequence"/>
</dbReference>
<reference evidence="1" key="1">
    <citation type="submission" date="2023-03" db="EMBL/GenBank/DDBJ databases">
        <title>Massive genome expansion in bonnet fungi (Mycena s.s.) driven by repeated elements and novel gene families across ecological guilds.</title>
        <authorList>
            <consortium name="Lawrence Berkeley National Laboratory"/>
            <person name="Harder C.B."/>
            <person name="Miyauchi S."/>
            <person name="Viragh M."/>
            <person name="Kuo A."/>
            <person name="Thoen E."/>
            <person name="Andreopoulos B."/>
            <person name="Lu D."/>
            <person name="Skrede I."/>
            <person name="Drula E."/>
            <person name="Henrissat B."/>
            <person name="Morin E."/>
            <person name="Kohler A."/>
            <person name="Barry K."/>
            <person name="LaButti K."/>
            <person name="Morin E."/>
            <person name="Salamov A."/>
            <person name="Lipzen A."/>
            <person name="Mereny Z."/>
            <person name="Hegedus B."/>
            <person name="Baldrian P."/>
            <person name="Stursova M."/>
            <person name="Weitz H."/>
            <person name="Taylor A."/>
            <person name="Grigoriev I.V."/>
            <person name="Nagy L.G."/>
            <person name="Martin F."/>
            <person name="Kauserud H."/>
        </authorList>
    </citation>
    <scope>NUCLEOTIDE SEQUENCE</scope>
    <source>
        <strain evidence="1">CBHHK173m</strain>
    </source>
</reference>
<protein>
    <submittedName>
        <fullName evidence="1">Uncharacterized protein</fullName>
    </submittedName>
</protein>
<keyword evidence="2" id="KW-1185">Reference proteome</keyword>
<dbReference type="Gene3D" id="3.80.10.10">
    <property type="entry name" value="Ribonuclease Inhibitor"/>
    <property type="match status" value="1"/>
</dbReference>
<dbReference type="AlphaFoldDB" id="A0AAD6XSY6"/>
<accession>A0AAD6XSY6</accession>